<dbReference type="GO" id="GO:0033038">
    <property type="term" value="F:bitter taste receptor activity"/>
    <property type="evidence" value="ECO:0007669"/>
    <property type="project" value="InterPro"/>
</dbReference>
<organism evidence="14 15">
    <name type="scientific">Ictalurus punctatus</name>
    <name type="common">Channel catfish</name>
    <name type="synonym">Silurus punctatus</name>
    <dbReference type="NCBI Taxonomy" id="7998"/>
    <lineage>
        <taxon>Eukaryota</taxon>
        <taxon>Metazoa</taxon>
        <taxon>Chordata</taxon>
        <taxon>Craniata</taxon>
        <taxon>Vertebrata</taxon>
        <taxon>Euteleostomi</taxon>
        <taxon>Actinopterygii</taxon>
        <taxon>Neopterygii</taxon>
        <taxon>Teleostei</taxon>
        <taxon>Ostariophysi</taxon>
        <taxon>Siluriformes</taxon>
        <taxon>Ictaluridae</taxon>
        <taxon>Ictalurus</taxon>
    </lineage>
</organism>
<dbReference type="InterPro" id="IPR007960">
    <property type="entry name" value="TAS2R"/>
</dbReference>
<evidence type="ECO:0000256" key="2">
    <source>
        <dbReference type="ARBA" id="ARBA00007376"/>
    </source>
</evidence>
<accession>A0A979EVN2</accession>
<evidence type="ECO:0000256" key="7">
    <source>
        <dbReference type="ARBA" id="ARBA00023040"/>
    </source>
</evidence>
<reference evidence="15" key="2">
    <citation type="submission" date="2025-08" db="UniProtKB">
        <authorList>
            <consortium name="RefSeq"/>
        </authorList>
    </citation>
    <scope>IDENTIFICATION</scope>
    <source>
        <tissue evidence="15">Blood</tissue>
    </source>
</reference>
<feature type="transmembrane region" description="Helical" evidence="13">
    <location>
        <begin position="283"/>
        <end position="305"/>
    </location>
</feature>
<evidence type="ECO:0000256" key="9">
    <source>
        <dbReference type="ARBA" id="ARBA00023170"/>
    </source>
</evidence>
<dbReference type="RefSeq" id="XP_047011863.1">
    <property type="nucleotide sequence ID" value="XM_047155907.2"/>
</dbReference>
<evidence type="ECO:0000256" key="11">
    <source>
        <dbReference type="RuleBase" id="RU004423"/>
    </source>
</evidence>
<comment type="similarity">
    <text evidence="2 11">Belongs to the G-protein coupled receptor T2R family.</text>
</comment>
<evidence type="ECO:0000256" key="8">
    <source>
        <dbReference type="ARBA" id="ARBA00023136"/>
    </source>
</evidence>
<feature type="transmembrane region" description="Helical" evidence="13">
    <location>
        <begin position="20"/>
        <end position="41"/>
    </location>
</feature>
<keyword evidence="6 13" id="KW-1133">Transmembrane helix</keyword>
<evidence type="ECO:0000313" key="14">
    <source>
        <dbReference type="Proteomes" id="UP000221080"/>
    </source>
</evidence>
<feature type="transmembrane region" description="Helical" evidence="13">
    <location>
        <begin position="257"/>
        <end position="277"/>
    </location>
</feature>
<keyword evidence="4 12" id="KW-0716">Sensory transduction</keyword>
<sequence length="330" mass="38450">MVFRGSDQFIMMDSLTFAVVNIPVSIISIIMNIFLVFCMFFPRQRTERLKQPLNVLLGTLVGCNITLQACIFLYTFMESKLLLPSDMGSSVITEMILFTMRTSVTSSLWLNVFYYCQIVPAQWSVFIYLKRNIRFFIYSALIADKIFFMFGFSEGIALTAVQVELYDLYEYDLNMTYTIQRDEAHTKMDKLYFIFQVDMWLRFSYLLLCLFVMLTSSCATILYLRKHMKSMERSSSAFSSPRLQRQMRVTITGISQTFLYFLCLAWILVRELLVFVFSQSLDFNGHICCSVVCLYSFGSTINLCVGQTIFRQQIVEVWQKLLKTATLLSK</sequence>
<feature type="transmembrane region" description="Helical" evidence="13">
    <location>
        <begin position="203"/>
        <end position="224"/>
    </location>
</feature>
<evidence type="ECO:0000256" key="10">
    <source>
        <dbReference type="ARBA" id="ARBA00023224"/>
    </source>
</evidence>
<dbReference type="GO" id="GO:0004930">
    <property type="term" value="F:G protein-coupled receptor activity"/>
    <property type="evidence" value="ECO:0007669"/>
    <property type="project" value="UniProtKB-KW"/>
</dbReference>
<proteinExistence type="inferred from homology"/>
<evidence type="ECO:0000256" key="5">
    <source>
        <dbReference type="ARBA" id="ARBA00022692"/>
    </source>
</evidence>
<dbReference type="AlphaFoldDB" id="A0A979EVN2"/>
<reference evidence="14" key="1">
    <citation type="journal article" date="2016" name="Nat. Commun.">
        <title>The channel catfish genome sequence provides insights into the evolution of scale formation in teleosts.</title>
        <authorList>
            <person name="Liu Z."/>
            <person name="Liu S."/>
            <person name="Yao J."/>
            <person name="Bao L."/>
            <person name="Zhang J."/>
            <person name="Li Y."/>
            <person name="Jiang C."/>
            <person name="Sun L."/>
            <person name="Wang R."/>
            <person name="Zhang Y."/>
            <person name="Zhou T."/>
            <person name="Zeng Q."/>
            <person name="Fu Q."/>
            <person name="Gao S."/>
            <person name="Li N."/>
            <person name="Koren S."/>
            <person name="Jiang Y."/>
            <person name="Zimin A."/>
            <person name="Xu P."/>
            <person name="Phillippy A.M."/>
            <person name="Geng X."/>
            <person name="Song L."/>
            <person name="Sun F."/>
            <person name="Li C."/>
            <person name="Wang X."/>
            <person name="Chen A."/>
            <person name="Jin Y."/>
            <person name="Yuan Z."/>
            <person name="Yang Y."/>
            <person name="Tan S."/>
            <person name="Peatman E."/>
            <person name="Lu J."/>
            <person name="Qin Z."/>
            <person name="Dunham R."/>
            <person name="Li Z."/>
            <person name="Sonstegard T."/>
            <person name="Feng J."/>
            <person name="Danzmann R.G."/>
            <person name="Schroeder S."/>
            <person name="Scheffler B."/>
            <person name="Duke M.V."/>
            <person name="Ballard L."/>
            <person name="Kucuktas H."/>
            <person name="Kaltenboeck L."/>
            <person name="Liu H."/>
            <person name="Armbruster J."/>
            <person name="Xie Y."/>
            <person name="Kirby M.L."/>
            <person name="Tian Y."/>
            <person name="Flanagan M.E."/>
            <person name="Mu W."/>
            <person name="Waldbieser G.C."/>
        </authorList>
    </citation>
    <scope>NUCLEOTIDE SEQUENCE [LARGE SCALE GENOMIC DNA]</scope>
    <source>
        <strain evidence="14">SDA103</strain>
    </source>
</reference>
<dbReference type="PANTHER" id="PTHR11394">
    <property type="entry name" value="TASTE RECEPTOR TYPE 2"/>
    <property type="match status" value="1"/>
</dbReference>
<keyword evidence="8 12" id="KW-0472">Membrane</keyword>
<dbReference type="GeneID" id="108266939"/>
<evidence type="ECO:0000313" key="15">
    <source>
        <dbReference type="RefSeq" id="XP_047011863.1"/>
    </source>
</evidence>
<dbReference type="Pfam" id="PF05296">
    <property type="entry name" value="TAS2R"/>
    <property type="match status" value="1"/>
</dbReference>
<dbReference type="Gene3D" id="1.20.1070.10">
    <property type="entry name" value="Rhodopsin 7-helix transmembrane proteins"/>
    <property type="match status" value="1"/>
</dbReference>
<feature type="transmembrane region" description="Helical" evidence="13">
    <location>
        <begin position="108"/>
        <end position="129"/>
    </location>
</feature>
<keyword evidence="9 12" id="KW-0675">Receptor</keyword>
<dbReference type="SUPFAM" id="SSF81321">
    <property type="entry name" value="Family A G protein-coupled receptor-like"/>
    <property type="match status" value="1"/>
</dbReference>
<feature type="transmembrane region" description="Helical" evidence="13">
    <location>
        <begin position="136"/>
        <end position="161"/>
    </location>
</feature>
<evidence type="ECO:0000256" key="1">
    <source>
        <dbReference type="ARBA" id="ARBA00004141"/>
    </source>
</evidence>
<keyword evidence="5 12" id="KW-0812">Transmembrane</keyword>
<dbReference type="KEGG" id="ipu:108266939"/>
<keyword evidence="14" id="KW-1185">Reference proteome</keyword>
<dbReference type="GO" id="GO:0016020">
    <property type="term" value="C:membrane"/>
    <property type="evidence" value="ECO:0007669"/>
    <property type="project" value="UniProtKB-SubCell"/>
</dbReference>
<protein>
    <recommendedName>
        <fullName evidence="12">Taste receptor type 2</fullName>
    </recommendedName>
</protein>
<feature type="transmembrane region" description="Helical" evidence="13">
    <location>
        <begin position="53"/>
        <end position="77"/>
    </location>
</feature>
<dbReference type="OrthoDB" id="8724017at2759"/>
<keyword evidence="7 12" id="KW-0297">G-protein coupled receptor</keyword>
<comment type="subcellular location">
    <subcellularLocation>
        <location evidence="1 12">Membrane</location>
        <topology evidence="1 12">Multi-pass membrane protein</topology>
    </subcellularLocation>
</comment>
<gene>
    <name evidence="15" type="primary">LOC108266939</name>
</gene>
<dbReference type="PANTHER" id="PTHR11394:SF47">
    <property type="entry name" value="TASTE RECEPTOR TYPE 2 MEMBER 40"/>
    <property type="match status" value="1"/>
</dbReference>
<dbReference type="Proteomes" id="UP000221080">
    <property type="component" value="Chromosome 6"/>
</dbReference>
<evidence type="ECO:0000256" key="12">
    <source>
        <dbReference type="RuleBase" id="RU004424"/>
    </source>
</evidence>
<keyword evidence="3 12" id="KW-0919">Taste</keyword>
<keyword evidence="10 12" id="KW-0807">Transducer</keyword>
<evidence type="ECO:0000256" key="6">
    <source>
        <dbReference type="ARBA" id="ARBA00022989"/>
    </source>
</evidence>
<evidence type="ECO:0000256" key="3">
    <source>
        <dbReference type="ARBA" id="ARBA00022480"/>
    </source>
</evidence>
<evidence type="ECO:0000256" key="4">
    <source>
        <dbReference type="ARBA" id="ARBA00022606"/>
    </source>
</evidence>
<name>A0A979EVN2_ICTPU</name>
<evidence type="ECO:0000256" key="13">
    <source>
        <dbReference type="SAM" id="Phobius"/>
    </source>
</evidence>